<dbReference type="Proteomes" id="UP000183114">
    <property type="component" value="Unassembled WGS sequence"/>
</dbReference>
<evidence type="ECO:0000313" key="3">
    <source>
        <dbReference type="Proteomes" id="UP000183114"/>
    </source>
</evidence>
<organism evidence="2 3">
    <name type="scientific">Pseudomonas frederiksbergensis</name>
    <dbReference type="NCBI Taxonomy" id="104087"/>
    <lineage>
        <taxon>Bacteria</taxon>
        <taxon>Pseudomonadati</taxon>
        <taxon>Pseudomonadota</taxon>
        <taxon>Gammaproteobacteria</taxon>
        <taxon>Pseudomonadales</taxon>
        <taxon>Pseudomonadaceae</taxon>
        <taxon>Pseudomonas</taxon>
    </lineage>
</organism>
<protein>
    <submittedName>
        <fullName evidence="2">Uncharacterized membrane protein YhaH, DUF805 family</fullName>
    </submittedName>
</protein>
<proteinExistence type="predicted"/>
<keyword evidence="1" id="KW-0812">Transmembrane</keyword>
<dbReference type="GO" id="GO:0005886">
    <property type="term" value="C:plasma membrane"/>
    <property type="evidence" value="ECO:0007669"/>
    <property type="project" value="TreeGrafter"/>
</dbReference>
<feature type="transmembrane region" description="Helical" evidence="1">
    <location>
        <begin position="23"/>
        <end position="45"/>
    </location>
</feature>
<keyword evidence="1" id="KW-0472">Membrane</keyword>
<gene>
    <name evidence="2" type="ORF">SAMN04490185_2720</name>
</gene>
<evidence type="ECO:0000313" key="2">
    <source>
        <dbReference type="EMBL" id="SED08016.1"/>
    </source>
</evidence>
<dbReference type="RefSeq" id="WP_074874643.1">
    <property type="nucleotide sequence ID" value="NZ_FNTF01000002.1"/>
</dbReference>
<dbReference type="PANTHER" id="PTHR34980">
    <property type="entry name" value="INNER MEMBRANE PROTEIN-RELATED-RELATED"/>
    <property type="match status" value="1"/>
</dbReference>
<dbReference type="AlphaFoldDB" id="A0A1H4XQU2"/>
<feature type="transmembrane region" description="Helical" evidence="1">
    <location>
        <begin position="51"/>
        <end position="70"/>
    </location>
</feature>
<dbReference type="PANTHER" id="PTHR34980:SF2">
    <property type="entry name" value="INNER MEMBRANE PROTEIN YHAH-RELATED"/>
    <property type="match status" value="1"/>
</dbReference>
<sequence length="125" mass="14503">MKWYLQAFKKYATFGGRASRKEFWMFFLVDNCLIAFWLGIGIWLGLLGERAYLLIYTVYALCSACPRLAITWRRYHDLNKSGLNFFWLIIPLIGFIMFLISMGTRGNKGENDYGADPKESQVVHG</sequence>
<feature type="transmembrane region" description="Helical" evidence="1">
    <location>
        <begin position="82"/>
        <end position="102"/>
    </location>
</feature>
<dbReference type="EMBL" id="FNTF01000002">
    <property type="protein sequence ID" value="SED08016.1"/>
    <property type="molecule type" value="Genomic_DNA"/>
</dbReference>
<dbReference type="InterPro" id="IPR008523">
    <property type="entry name" value="DUF805"/>
</dbReference>
<reference evidence="2 3" key="1">
    <citation type="submission" date="2016-10" db="EMBL/GenBank/DDBJ databases">
        <authorList>
            <person name="de Groot N.N."/>
        </authorList>
    </citation>
    <scope>NUCLEOTIDE SEQUENCE [LARGE SCALE GENOMIC DNA]</scope>
    <source>
        <strain evidence="2 3">BS3655</strain>
    </source>
</reference>
<dbReference type="Pfam" id="PF05656">
    <property type="entry name" value="DUF805"/>
    <property type="match status" value="1"/>
</dbReference>
<accession>A0A1H4XQU2</accession>
<name>A0A1H4XQU2_9PSED</name>
<keyword evidence="1" id="KW-1133">Transmembrane helix</keyword>
<evidence type="ECO:0000256" key="1">
    <source>
        <dbReference type="SAM" id="Phobius"/>
    </source>
</evidence>